<reference evidence="2 3" key="1">
    <citation type="submission" date="2013-10" db="EMBL/GenBank/DDBJ databases">
        <title>Complete genome sequence of Corynebacterium lactis DSM 45799(T), isolated from raw cow milk.</title>
        <authorList>
            <person name="Ruckert C."/>
            <person name="Albersmeier A."/>
            <person name="Lipski A."/>
            <person name="Kalinowski J."/>
        </authorList>
    </citation>
    <scope>NUCLEOTIDE SEQUENCE [LARGE SCALE GENOMIC DNA]</scope>
    <source>
        <strain evidence="2 3">RW2-5</strain>
    </source>
</reference>
<feature type="transmembrane region" description="Helical" evidence="1">
    <location>
        <begin position="43"/>
        <end position="61"/>
    </location>
</feature>
<dbReference type="RefSeq" id="WP_053411320.1">
    <property type="nucleotide sequence ID" value="NZ_CP006841.1"/>
</dbReference>
<name>A0A0K2GXL8_9CORY</name>
<feature type="transmembrane region" description="Helical" evidence="1">
    <location>
        <begin position="73"/>
        <end position="94"/>
    </location>
</feature>
<dbReference type="GO" id="GO:0015297">
    <property type="term" value="F:antiporter activity"/>
    <property type="evidence" value="ECO:0007669"/>
    <property type="project" value="InterPro"/>
</dbReference>
<dbReference type="PATRIC" id="fig|1408189.4.peg.187"/>
<dbReference type="GO" id="GO:0098662">
    <property type="term" value="P:inorganic cation transmembrane transport"/>
    <property type="evidence" value="ECO:0007669"/>
    <property type="project" value="InterPro"/>
</dbReference>
<evidence type="ECO:0000313" key="3">
    <source>
        <dbReference type="Proteomes" id="UP000058446"/>
    </source>
</evidence>
<dbReference type="AlphaFoldDB" id="A0A0K2GXL8"/>
<dbReference type="OrthoDB" id="4419197at2"/>
<keyword evidence="1" id="KW-0812">Transmembrane</keyword>
<dbReference type="Pfam" id="PF03334">
    <property type="entry name" value="PhaG_MnhG_YufB"/>
    <property type="match status" value="1"/>
</dbReference>
<dbReference type="STRING" id="1408189.CLAC_00940"/>
<organism evidence="2 3">
    <name type="scientific">Corynebacterium lactis RW2-5</name>
    <dbReference type="NCBI Taxonomy" id="1408189"/>
    <lineage>
        <taxon>Bacteria</taxon>
        <taxon>Bacillati</taxon>
        <taxon>Actinomycetota</taxon>
        <taxon>Actinomycetes</taxon>
        <taxon>Mycobacteriales</taxon>
        <taxon>Corynebacteriaceae</taxon>
        <taxon>Corynebacterium</taxon>
    </lineage>
</organism>
<dbReference type="InterPro" id="IPR005133">
    <property type="entry name" value="PhaG_MnhG_YufB"/>
</dbReference>
<keyword evidence="1" id="KW-0472">Membrane</keyword>
<dbReference type="Proteomes" id="UP000058446">
    <property type="component" value="Chromosome"/>
</dbReference>
<dbReference type="EMBL" id="CP006841">
    <property type="protein sequence ID" value="ALA66530.1"/>
    <property type="molecule type" value="Genomic_DNA"/>
</dbReference>
<feature type="transmembrane region" description="Helical" evidence="1">
    <location>
        <begin position="6"/>
        <end position="31"/>
    </location>
</feature>
<dbReference type="KEGG" id="clw:CLAC_00940"/>
<protein>
    <submittedName>
        <fullName evidence="2">Cation:proton antiporter</fullName>
    </submittedName>
</protein>
<keyword evidence="1" id="KW-1133">Transmembrane helix</keyword>
<evidence type="ECO:0000256" key="1">
    <source>
        <dbReference type="SAM" id="Phobius"/>
    </source>
</evidence>
<evidence type="ECO:0000313" key="2">
    <source>
        <dbReference type="EMBL" id="ALA66530.1"/>
    </source>
</evidence>
<keyword evidence="3" id="KW-1185">Reference proteome</keyword>
<sequence>MSIASFLLTALFAVLVLGGSLYLLVAVVAMWRSPDALSRLNQLSAGIMVGIPALVVANLVLEADQGSLSWGKVVTAIVAIIAVLVVATVASEVLGRAVLGARDGSAEDYKQD</sequence>
<accession>A0A0K2GXL8</accession>
<proteinExistence type="predicted"/>
<gene>
    <name evidence="2" type="ORF">CLAC_00940</name>
</gene>